<name>A0ABQ9H5T1_9NEOP</name>
<evidence type="ECO:0000313" key="1">
    <source>
        <dbReference type="EMBL" id="KAJ8879650.1"/>
    </source>
</evidence>
<accession>A0ABQ9H5T1</accession>
<evidence type="ECO:0000313" key="2">
    <source>
        <dbReference type="Proteomes" id="UP001159363"/>
    </source>
</evidence>
<dbReference type="EMBL" id="JARBHB010000007">
    <property type="protein sequence ID" value="KAJ8879650.1"/>
    <property type="molecule type" value="Genomic_DNA"/>
</dbReference>
<gene>
    <name evidence="1" type="ORF">PR048_020258</name>
</gene>
<reference evidence="1 2" key="1">
    <citation type="submission" date="2023-02" db="EMBL/GenBank/DDBJ databases">
        <title>LHISI_Scaffold_Assembly.</title>
        <authorList>
            <person name="Stuart O.P."/>
            <person name="Cleave R."/>
            <person name="Magrath M.J.L."/>
            <person name="Mikheyev A.S."/>
        </authorList>
    </citation>
    <scope>NUCLEOTIDE SEQUENCE [LARGE SCALE GENOMIC DNA]</scope>
    <source>
        <strain evidence="1">Daus_M_001</strain>
        <tissue evidence="1">Leg muscle</tissue>
    </source>
</reference>
<keyword evidence="2" id="KW-1185">Reference proteome</keyword>
<dbReference type="Proteomes" id="UP001159363">
    <property type="component" value="Chromosome 6"/>
</dbReference>
<sequence length="148" mass="16951">MISFPKEKKRVSCSHSKRPFDPHKNLQPIDVARDNGVVFLYPTNPYTVLREPEFGLLILMCFRMQTSYLQLPLTLSWMTFNAPQQTLCLALNPYPDAYPGCQINLLLGIVSRHFQLHHLRLEDMQGARDKEQRECAVEPVATPPGLVT</sequence>
<organism evidence="1 2">
    <name type="scientific">Dryococelus australis</name>
    <dbReference type="NCBI Taxonomy" id="614101"/>
    <lineage>
        <taxon>Eukaryota</taxon>
        <taxon>Metazoa</taxon>
        <taxon>Ecdysozoa</taxon>
        <taxon>Arthropoda</taxon>
        <taxon>Hexapoda</taxon>
        <taxon>Insecta</taxon>
        <taxon>Pterygota</taxon>
        <taxon>Neoptera</taxon>
        <taxon>Polyneoptera</taxon>
        <taxon>Phasmatodea</taxon>
        <taxon>Verophasmatodea</taxon>
        <taxon>Anareolatae</taxon>
        <taxon>Phasmatidae</taxon>
        <taxon>Eurycanthinae</taxon>
        <taxon>Dryococelus</taxon>
    </lineage>
</organism>
<protein>
    <submittedName>
        <fullName evidence="1">Uncharacterized protein</fullName>
    </submittedName>
</protein>
<proteinExistence type="predicted"/>
<comment type="caution">
    <text evidence="1">The sequence shown here is derived from an EMBL/GenBank/DDBJ whole genome shotgun (WGS) entry which is preliminary data.</text>
</comment>